<keyword evidence="3" id="KW-1185">Reference proteome</keyword>
<feature type="compositionally biased region" description="Basic residues" evidence="1">
    <location>
        <begin position="103"/>
        <end position="113"/>
    </location>
</feature>
<evidence type="ECO:0000313" key="2">
    <source>
        <dbReference type="EMBL" id="PMD56969.1"/>
    </source>
</evidence>
<dbReference type="AlphaFoldDB" id="A0A2J6T1S5"/>
<gene>
    <name evidence="2" type="ORF">K444DRAFT_615417</name>
</gene>
<feature type="compositionally biased region" description="Polar residues" evidence="1">
    <location>
        <begin position="178"/>
        <end position="192"/>
    </location>
</feature>
<dbReference type="Gene3D" id="1.25.40.10">
    <property type="entry name" value="Tetratricopeptide repeat domain"/>
    <property type="match status" value="1"/>
</dbReference>
<dbReference type="InParanoid" id="A0A2J6T1S5"/>
<evidence type="ECO:0000313" key="3">
    <source>
        <dbReference type="Proteomes" id="UP000235371"/>
    </source>
</evidence>
<dbReference type="OrthoDB" id="10310649at2759"/>
<dbReference type="InterPro" id="IPR011990">
    <property type="entry name" value="TPR-like_helical_dom_sf"/>
</dbReference>
<sequence>MEGTQTNQPVNLSNGSRLTQHTGLEILKRTGLANLYLRLCARFEHSSYNLFDDTLQSHISDYTRTRIKFPICPLHKMAIRFNKVNWFQTKASRRVDKQQSPRSVRKPRRRPHWGSKDAYLGLPRYDCQSPIEKHKKIKGLDCEIHAKILRQRLQDLLVTWKGHNIHTEVKESPFGHSSIKSARPQQPSTETNPQPPPSTACNSDIRYDNSLNECLKAAELDPQNIKILYQLASIYTGLGRSQDATNICARIESVLRPPRAMPCRQRPVPIRKEVPHINPNFTATLAKLGSTTTSGPANGNQIPLFDPASLLNTTTQATRFTISSNAGFTGYTSLVGIRVQQPSYASLR</sequence>
<name>A0A2J6T1S5_9HELO</name>
<feature type="region of interest" description="Disordered" evidence="1">
    <location>
        <begin position="169"/>
        <end position="200"/>
    </location>
</feature>
<organism evidence="2 3">
    <name type="scientific">Hyaloscypha bicolor E</name>
    <dbReference type="NCBI Taxonomy" id="1095630"/>
    <lineage>
        <taxon>Eukaryota</taxon>
        <taxon>Fungi</taxon>
        <taxon>Dikarya</taxon>
        <taxon>Ascomycota</taxon>
        <taxon>Pezizomycotina</taxon>
        <taxon>Leotiomycetes</taxon>
        <taxon>Helotiales</taxon>
        <taxon>Hyaloscyphaceae</taxon>
        <taxon>Hyaloscypha</taxon>
        <taxon>Hyaloscypha bicolor</taxon>
    </lineage>
</organism>
<dbReference type="SUPFAM" id="SSF48452">
    <property type="entry name" value="TPR-like"/>
    <property type="match status" value="1"/>
</dbReference>
<accession>A0A2J6T1S5</accession>
<protein>
    <submittedName>
        <fullName evidence="2">Uncharacterized protein</fullName>
    </submittedName>
</protein>
<dbReference type="RefSeq" id="XP_024733873.1">
    <property type="nucleotide sequence ID" value="XM_024880726.1"/>
</dbReference>
<dbReference type="EMBL" id="KZ613847">
    <property type="protein sequence ID" value="PMD56969.1"/>
    <property type="molecule type" value="Genomic_DNA"/>
</dbReference>
<proteinExistence type="predicted"/>
<feature type="region of interest" description="Disordered" evidence="1">
    <location>
        <begin position="92"/>
        <end position="116"/>
    </location>
</feature>
<dbReference type="GeneID" id="36588803"/>
<evidence type="ECO:0000256" key="1">
    <source>
        <dbReference type="SAM" id="MobiDB-lite"/>
    </source>
</evidence>
<reference evidence="2 3" key="1">
    <citation type="submission" date="2016-04" db="EMBL/GenBank/DDBJ databases">
        <title>A degradative enzymes factory behind the ericoid mycorrhizal symbiosis.</title>
        <authorList>
            <consortium name="DOE Joint Genome Institute"/>
            <person name="Martino E."/>
            <person name="Morin E."/>
            <person name="Grelet G."/>
            <person name="Kuo A."/>
            <person name="Kohler A."/>
            <person name="Daghino S."/>
            <person name="Barry K."/>
            <person name="Choi C."/>
            <person name="Cichocki N."/>
            <person name="Clum A."/>
            <person name="Copeland A."/>
            <person name="Hainaut M."/>
            <person name="Haridas S."/>
            <person name="Labutti K."/>
            <person name="Lindquist E."/>
            <person name="Lipzen A."/>
            <person name="Khouja H.-R."/>
            <person name="Murat C."/>
            <person name="Ohm R."/>
            <person name="Olson A."/>
            <person name="Spatafora J."/>
            <person name="Veneault-Fourrey C."/>
            <person name="Henrissat B."/>
            <person name="Grigoriev I."/>
            <person name="Martin F."/>
            <person name="Perotto S."/>
        </authorList>
    </citation>
    <scope>NUCLEOTIDE SEQUENCE [LARGE SCALE GENOMIC DNA]</scope>
    <source>
        <strain evidence="2 3">E</strain>
    </source>
</reference>
<dbReference type="Proteomes" id="UP000235371">
    <property type="component" value="Unassembled WGS sequence"/>
</dbReference>